<dbReference type="Pfam" id="PF08238">
    <property type="entry name" value="Sel1"/>
    <property type="match status" value="3"/>
</dbReference>
<dbReference type="InterPro" id="IPR011990">
    <property type="entry name" value="TPR-like_helical_dom_sf"/>
</dbReference>
<dbReference type="InterPro" id="IPR017452">
    <property type="entry name" value="GPCR_Rhodpsn_7TM"/>
</dbReference>
<dbReference type="PANTHER" id="PTHR43628:SF1">
    <property type="entry name" value="CHITIN SYNTHASE REGULATORY FACTOR 2-RELATED"/>
    <property type="match status" value="1"/>
</dbReference>
<evidence type="ECO:0000256" key="4">
    <source>
        <dbReference type="ARBA" id="ARBA00023136"/>
    </source>
</evidence>
<protein>
    <recommendedName>
        <fullName evidence="6">G-protein coupled receptors family 1 profile domain-containing protein</fullName>
    </recommendedName>
</protein>
<dbReference type="Proteomes" id="UP001211065">
    <property type="component" value="Unassembled WGS sequence"/>
</dbReference>
<sequence>MGIDYAINDLPPFIPFDKASGDYENAWFEFFFHFFACIGNVLLGVSIIILKDFSPCNLTLLTYSISDFLIGLILLALPLNNLIYGGVSLSQFSCTFISATTVFSCFVSLSCCLALTFERYNLVVWKRNVTKESFYAYIIIVTNSYGDIYGLRSSYDICLVLWYRRNTVIGAIFIAICLFAIFTPSAVIGFAYYRICAEVKSTGKSLNEVLSLNTTIEVSSTDNDVPNSENQLIKINNTDVVKQEPYSKENNLELSSKKKIKSSQLELERRLLFQSISLCLCFLIGWTPVIFMIGYEIISGLPGPNWLLHLCTASPAFAIFVNPLTMGIFDVFKSKESLNIDHSNVELPAPLPIPADLSNKKYLVPSDLMIDKNDNLQLAIYYHEQEQRAVKLLQKAADSTLESLKFDSGISGSVINGDNNEFKGAVSTLKKFTAKTELSLVFFELGQSFRQGWGIEKNKQNALYYLTIAAQLGDRDAQIELGQIYLEGHLGVKADKKIAATWFREAIKNGAEMVGMQWVHKEKYDL</sequence>
<keyword evidence="8" id="KW-1185">Reference proteome</keyword>
<dbReference type="GO" id="GO:0004930">
    <property type="term" value="F:G protein-coupled receptor activity"/>
    <property type="evidence" value="ECO:0007669"/>
    <property type="project" value="InterPro"/>
</dbReference>
<dbReference type="SMART" id="SM00671">
    <property type="entry name" value="SEL1"/>
    <property type="match status" value="2"/>
</dbReference>
<dbReference type="SUPFAM" id="SSF81321">
    <property type="entry name" value="Family A G protein-coupled receptor-like"/>
    <property type="match status" value="1"/>
</dbReference>
<evidence type="ECO:0000256" key="5">
    <source>
        <dbReference type="SAM" id="Phobius"/>
    </source>
</evidence>
<keyword evidence="3 5" id="KW-1133">Transmembrane helix</keyword>
<proteinExistence type="predicted"/>
<feature type="transmembrane region" description="Helical" evidence="5">
    <location>
        <begin position="57"/>
        <end position="77"/>
    </location>
</feature>
<keyword evidence="2 5" id="KW-0812">Transmembrane</keyword>
<feature type="domain" description="G-protein coupled receptors family 1 profile" evidence="6">
    <location>
        <begin position="39"/>
        <end position="326"/>
    </location>
</feature>
<evidence type="ECO:0000256" key="3">
    <source>
        <dbReference type="ARBA" id="ARBA00022989"/>
    </source>
</evidence>
<evidence type="ECO:0000313" key="8">
    <source>
        <dbReference type="Proteomes" id="UP001211065"/>
    </source>
</evidence>
<dbReference type="Gene3D" id="1.25.40.10">
    <property type="entry name" value="Tetratricopeptide repeat domain"/>
    <property type="match status" value="1"/>
</dbReference>
<dbReference type="InterPro" id="IPR052945">
    <property type="entry name" value="Mitotic_Regulator"/>
</dbReference>
<dbReference type="Gene3D" id="1.20.1070.10">
    <property type="entry name" value="Rhodopsin 7-helix transmembrane proteins"/>
    <property type="match status" value="1"/>
</dbReference>
<organism evidence="7 8">
    <name type="scientific">Clydaea vesicula</name>
    <dbReference type="NCBI Taxonomy" id="447962"/>
    <lineage>
        <taxon>Eukaryota</taxon>
        <taxon>Fungi</taxon>
        <taxon>Fungi incertae sedis</taxon>
        <taxon>Chytridiomycota</taxon>
        <taxon>Chytridiomycota incertae sedis</taxon>
        <taxon>Chytridiomycetes</taxon>
        <taxon>Lobulomycetales</taxon>
        <taxon>Lobulomycetaceae</taxon>
        <taxon>Clydaea</taxon>
    </lineage>
</organism>
<dbReference type="GO" id="GO:0032153">
    <property type="term" value="C:cell division site"/>
    <property type="evidence" value="ECO:0007669"/>
    <property type="project" value="TreeGrafter"/>
</dbReference>
<gene>
    <name evidence="7" type="ORF">HK099_002171</name>
</gene>
<accession>A0AAD5U7N3</accession>
<dbReference type="EMBL" id="JADGJW010000017">
    <property type="protein sequence ID" value="KAJ3227420.1"/>
    <property type="molecule type" value="Genomic_DNA"/>
</dbReference>
<feature type="transmembrane region" description="Helical" evidence="5">
    <location>
        <begin position="30"/>
        <end position="50"/>
    </location>
</feature>
<dbReference type="AlphaFoldDB" id="A0AAD5U7N3"/>
<feature type="transmembrane region" description="Helical" evidence="5">
    <location>
        <begin position="89"/>
        <end position="113"/>
    </location>
</feature>
<comment type="caution">
    <text evidence="7">The sequence shown here is derived from an EMBL/GenBank/DDBJ whole genome shotgun (WGS) entry which is preliminary data.</text>
</comment>
<evidence type="ECO:0000256" key="2">
    <source>
        <dbReference type="ARBA" id="ARBA00022692"/>
    </source>
</evidence>
<evidence type="ECO:0000313" key="7">
    <source>
        <dbReference type="EMBL" id="KAJ3227420.1"/>
    </source>
</evidence>
<dbReference type="Pfam" id="PF00001">
    <property type="entry name" value="7tm_1"/>
    <property type="match status" value="1"/>
</dbReference>
<dbReference type="SUPFAM" id="SSF81901">
    <property type="entry name" value="HCP-like"/>
    <property type="match status" value="1"/>
</dbReference>
<reference evidence="7" key="1">
    <citation type="submission" date="2020-05" db="EMBL/GenBank/DDBJ databases">
        <title>Phylogenomic resolution of chytrid fungi.</title>
        <authorList>
            <person name="Stajich J.E."/>
            <person name="Amses K."/>
            <person name="Simmons R."/>
            <person name="Seto K."/>
            <person name="Myers J."/>
            <person name="Bonds A."/>
            <person name="Quandt C.A."/>
            <person name="Barry K."/>
            <person name="Liu P."/>
            <person name="Grigoriev I."/>
            <person name="Longcore J.E."/>
            <person name="James T.Y."/>
        </authorList>
    </citation>
    <scope>NUCLEOTIDE SEQUENCE</scope>
    <source>
        <strain evidence="7">JEL0476</strain>
    </source>
</reference>
<dbReference type="PROSITE" id="PS50262">
    <property type="entry name" value="G_PROTEIN_RECEP_F1_2"/>
    <property type="match status" value="1"/>
</dbReference>
<dbReference type="InterPro" id="IPR000276">
    <property type="entry name" value="GPCR_Rhodpsn"/>
</dbReference>
<feature type="transmembrane region" description="Helical" evidence="5">
    <location>
        <begin position="134"/>
        <end position="151"/>
    </location>
</feature>
<dbReference type="GO" id="GO:0016020">
    <property type="term" value="C:membrane"/>
    <property type="evidence" value="ECO:0007669"/>
    <property type="project" value="UniProtKB-SubCell"/>
</dbReference>
<comment type="subcellular location">
    <subcellularLocation>
        <location evidence="1">Membrane</location>
    </subcellularLocation>
</comment>
<feature type="transmembrane region" description="Helical" evidence="5">
    <location>
        <begin position="271"/>
        <end position="294"/>
    </location>
</feature>
<dbReference type="GO" id="GO:0010972">
    <property type="term" value="P:negative regulation of G2/M transition of mitotic cell cycle"/>
    <property type="evidence" value="ECO:0007669"/>
    <property type="project" value="TreeGrafter"/>
</dbReference>
<feature type="transmembrane region" description="Helical" evidence="5">
    <location>
        <begin position="171"/>
        <end position="193"/>
    </location>
</feature>
<evidence type="ECO:0000256" key="1">
    <source>
        <dbReference type="ARBA" id="ARBA00004370"/>
    </source>
</evidence>
<dbReference type="CDD" id="cd00637">
    <property type="entry name" value="7tm_classA_rhodopsin-like"/>
    <property type="match status" value="1"/>
</dbReference>
<evidence type="ECO:0000259" key="6">
    <source>
        <dbReference type="PROSITE" id="PS50262"/>
    </source>
</evidence>
<keyword evidence="4 5" id="KW-0472">Membrane</keyword>
<name>A0AAD5U7N3_9FUNG</name>
<dbReference type="InterPro" id="IPR006597">
    <property type="entry name" value="Sel1-like"/>
</dbReference>
<dbReference type="PANTHER" id="PTHR43628">
    <property type="entry name" value="ACTIVATOR OF C KINASE PROTEIN 1-RELATED"/>
    <property type="match status" value="1"/>
</dbReference>